<dbReference type="Pfam" id="PF00075">
    <property type="entry name" value="RNase_H"/>
    <property type="match status" value="1"/>
</dbReference>
<feature type="region of interest" description="Disordered" evidence="2">
    <location>
        <begin position="590"/>
        <end position="616"/>
    </location>
</feature>
<evidence type="ECO:0008006" key="7">
    <source>
        <dbReference type="Google" id="ProtNLM"/>
    </source>
</evidence>
<dbReference type="InterPro" id="IPR002156">
    <property type="entry name" value="RNaseH_domain"/>
</dbReference>
<dbReference type="GO" id="GO:0004523">
    <property type="term" value="F:RNA-DNA hybrid ribonuclease activity"/>
    <property type="evidence" value="ECO:0007669"/>
    <property type="project" value="InterPro"/>
</dbReference>
<keyword evidence="1" id="KW-0175">Coiled coil</keyword>
<dbReference type="SUPFAM" id="SSF56219">
    <property type="entry name" value="DNase I-like"/>
    <property type="match status" value="1"/>
</dbReference>
<dbReference type="PROSITE" id="PS50879">
    <property type="entry name" value="RNASE_H_1"/>
    <property type="match status" value="1"/>
</dbReference>
<accession>A0A8H5HJ02</accession>
<dbReference type="Proteomes" id="UP000565441">
    <property type="component" value="Unassembled WGS sequence"/>
</dbReference>
<dbReference type="SUPFAM" id="SSF56672">
    <property type="entry name" value="DNA/RNA polymerases"/>
    <property type="match status" value="1"/>
</dbReference>
<dbReference type="InterPro" id="IPR036691">
    <property type="entry name" value="Endo/exonu/phosph_ase_sf"/>
</dbReference>
<feature type="domain" description="Reverse transcriptase" evidence="3">
    <location>
        <begin position="687"/>
        <end position="976"/>
    </location>
</feature>
<dbReference type="InterPro" id="IPR000477">
    <property type="entry name" value="RT_dom"/>
</dbReference>
<dbReference type="InterPro" id="IPR012337">
    <property type="entry name" value="RNaseH-like_sf"/>
</dbReference>
<dbReference type="Gene3D" id="3.60.10.10">
    <property type="entry name" value="Endonuclease/exonuclease/phosphatase"/>
    <property type="match status" value="1"/>
</dbReference>
<dbReference type="EMBL" id="JAACJP010000005">
    <property type="protein sequence ID" value="KAF5384237.1"/>
    <property type="molecule type" value="Genomic_DNA"/>
</dbReference>
<comment type="caution">
    <text evidence="5">The sequence shown here is derived from an EMBL/GenBank/DDBJ whole genome shotgun (WGS) entry which is preliminary data.</text>
</comment>
<dbReference type="GO" id="GO:0003676">
    <property type="term" value="F:nucleic acid binding"/>
    <property type="evidence" value="ECO:0007669"/>
    <property type="project" value="InterPro"/>
</dbReference>
<name>A0A8H5HJ02_9AGAR</name>
<feature type="region of interest" description="Disordered" evidence="2">
    <location>
        <begin position="1"/>
        <end position="132"/>
    </location>
</feature>
<feature type="region of interest" description="Disordered" evidence="2">
    <location>
        <begin position="1255"/>
        <end position="1277"/>
    </location>
</feature>
<evidence type="ECO:0000259" key="4">
    <source>
        <dbReference type="PROSITE" id="PS50879"/>
    </source>
</evidence>
<dbReference type="PANTHER" id="PTHR31635">
    <property type="entry name" value="REVERSE TRANSCRIPTASE DOMAIN-CONTAINING PROTEIN-RELATED"/>
    <property type="match status" value="1"/>
</dbReference>
<feature type="coiled-coil region" evidence="1">
    <location>
        <begin position="471"/>
        <end position="516"/>
    </location>
</feature>
<dbReference type="CDD" id="cd09280">
    <property type="entry name" value="RNase_HI_eukaryote_like"/>
    <property type="match status" value="1"/>
</dbReference>
<evidence type="ECO:0000313" key="5">
    <source>
        <dbReference type="EMBL" id="KAF5384237.1"/>
    </source>
</evidence>
<keyword evidence="6" id="KW-1185">Reference proteome</keyword>
<dbReference type="Gene3D" id="3.30.420.10">
    <property type="entry name" value="Ribonuclease H-like superfamily/Ribonuclease H"/>
    <property type="match status" value="1"/>
</dbReference>
<reference evidence="5 6" key="1">
    <citation type="journal article" date="2020" name="ISME J.">
        <title>Uncovering the hidden diversity of litter-decomposition mechanisms in mushroom-forming fungi.</title>
        <authorList>
            <person name="Floudas D."/>
            <person name="Bentzer J."/>
            <person name="Ahren D."/>
            <person name="Johansson T."/>
            <person name="Persson P."/>
            <person name="Tunlid A."/>
        </authorList>
    </citation>
    <scope>NUCLEOTIDE SEQUENCE [LARGE SCALE GENOMIC DNA]</scope>
    <source>
        <strain evidence="5 6">CBS 661.87</strain>
    </source>
</reference>
<gene>
    <name evidence="5" type="ORF">D9615_003479</name>
</gene>
<dbReference type="InterPro" id="IPR036397">
    <property type="entry name" value="RNaseH_sf"/>
</dbReference>
<dbReference type="InterPro" id="IPR043502">
    <property type="entry name" value="DNA/RNA_pol_sf"/>
</dbReference>
<evidence type="ECO:0000259" key="3">
    <source>
        <dbReference type="PROSITE" id="PS50878"/>
    </source>
</evidence>
<dbReference type="Pfam" id="PF00078">
    <property type="entry name" value="RVT_1"/>
    <property type="match status" value="1"/>
</dbReference>
<protein>
    <recommendedName>
        <fullName evidence="7">Reverse transcriptase</fullName>
    </recommendedName>
</protein>
<feature type="compositionally biased region" description="Basic and acidic residues" evidence="2">
    <location>
        <begin position="1255"/>
        <end position="1264"/>
    </location>
</feature>
<evidence type="ECO:0000256" key="2">
    <source>
        <dbReference type="SAM" id="MobiDB-lite"/>
    </source>
</evidence>
<evidence type="ECO:0000256" key="1">
    <source>
        <dbReference type="SAM" id="Coils"/>
    </source>
</evidence>
<dbReference type="CDD" id="cd01650">
    <property type="entry name" value="RT_nLTR_like"/>
    <property type="match status" value="1"/>
</dbReference>
<dbReference type="PROSITE" id="PS50878">
    <property type="entry name" value="RT_POL"/>
    <property type="match status" value="1"/>
</dbReference>
<feature type="domain" description="RNase H type-1" evidence="4">
    <location>
        <begin position="1318"/>
        <end position="1461"/>
    </location>
</feature>
<organism evidence="5 6">
    <name type="scientific">Tricholomella constricta</name>
    <dbReference type="NCBI Taxonomy" id="117010"/>
    <lineage>
        <taxon>Eukaryota</taxon>
        <taxon>Fungi</taxon>
        <taxon>Dikarya</taxon>
        <taxon>Basidiomycota</taxon>
        <taxon>Agaricomycotina</taxon>
        <taxon>Agaricomycetes</taxon>
        <taxon>Agaricomycetidae</taxon>
        <taxon>Agaricales</taxon>
        <taxon>Tricholomatineae</taxon>
        <taxon>Lyophyllaceae</taxon>
        <taxon>Tricholomella</taxon>
    </lineage>
</organism>
<dbReference type="OrthoDB" id="3047174at2759"/>
<dbReference type="PANTHER" id="PTHR31635:SF196">
    <property type="entry name" value="REVERSE TRANSCRIPTASE DOMAIN-CONTAINING PROTEIN-RELATED"/>
    <property type="match status" value="1"/>
</dbReference>
<proteinExistence type="predicted"/>
<evidence type="ECO:0000313" key="6">
    <source>
        <dbReference type="Proteomes" id="UP000565441"/>
    </source>
</evidence>
<sequence>MPVAILAPGCTLGHELGNGQPPFHSGGDDDHAADPPDDGPEGETGGTPDDTHPRTNSIGPSNEREGGTSAVFSCDEPDNPDFTRGGHQHHASGQPMSYPPAGGSVAIPTLGTSTPNTPPGPNYGPNRNHRRSNERLCKNNTKAAIRVASLNIRGFRTTGSGRAESKWLHVNQLLRDKRIGILTVQETHLTFERRDELEKLFSKRMKIHISMDPVNPTGRAGIAIVLNKDLTNATGAKITEIIPGRAVHIQTNWHRAEQISILAVYAPNLTNGDENTNFWKEIHNYLVAHPRMKVDIMTGDFNMVEDMLDRLPAREDPPEAVDELVNLKSLLGLVDGWRTTFPTTKAFSFLQDATKSQSRLDRMYVTPSILQTAREWKMEASGIPGTDHKMISAQVAHQNAPLIGKGRWSIPIHILKDKTFRATAKKEGLSTLRKLEDLSTPRSEVNNPQKIFESFKKDLLSLARQRDKMVMPKIQRQIKDLQTALHRVNNDSSLEEDELKVASAEIEHKLQSIERRKHLDKRKHTMVRNRLDGETICKYWTASNKIAKPRDMIFALRSETQNGQNDRITYESHSQKMADLGRNYHDALQNEGSQHPVGTREDAISQSTNKLEKTATREQKNNLAALITRDEVIEALKCAKNDTAAGVDGATNELWKALHNRHIDEHARGDESTFDVAKLLTLVFNDIQRFGLTTESKFADGWMCPLYKKNERTEIANYRPITCLNTDYKLFTKCLATRLADVAPSLIHPSQAGFIPGRQISDQTKLIRLMLQFAEETSQDGLIIALDQEKAYDKIKHDYLWETLKKFDLPDEFIKPIRSLYENAETKIMINGCLSTPWKITRGVRQGDPLSCLLFDLAIEPLAASIRASALEGFVIPGSEERLITNLFADDTTVFMSKNDNFDDLTQILERWCIASGAKFNSGKTEIIPIGSKAFRDSVIGTRKTEPNREEIPAHIHIVQEGEAVRILGAWFGNGFDAETPWSLVLDKIDANLARWERSNPSIEGRRLIINMVVGGMTQYLTQVQGMPPKIEKRLSKTIRSFIWKDKRSPVSESTLFLGTKDGGRALLDIASRNEAIEIMWLKKYLDFSEDRPLWALIADALFARNTPRSESNVDKRTRQNIFLQSWKTSTSEKAGACPDLRRMLKAAKSYNLRTEGLAFSNKTVRLRPIWYHSDADKKIRRLNHGAVSECLKGNHNIRTVGDTETLATTLNTPGHQDNNHCECHRCVDLKNEQNCTHPHECATKAKTLLDTLPEKWDPRRAPDPIEEDQEDAQPPNEEWQTFNGHIISDGPLSNIFRIFTKGQTVGSLPRTLPPLDLGPILQVATDGSCFNNGGDNAFAGAGVFYAHDDDRNLKMKVPKKFSPSNQSAELLALKEAAENAPGNGRLHLELDSKYTIQNVIKSLKKNEDENYTNTSNEYLTRLTVARLRARETVTRMKWVKGHSGHERNEGADTLADIAANLPGAIEPDCTIHPTLQITGMKLSCTTQALAYRAIRRIKSEKNPSTRSRTKKNIELIKDAIDDAFDKRPTSSTIWKSLRNKDLSRTQRYFLWMATHDAYMIGSHWQRDNLSAELKNRALCNSEGSVESMDHILTKCDFPGQALIWSEVEKIWELKRKNTWRQPTLGLILGCMLAEFRNPQGKAMSGCSRLFKLVIIESAYLIWKLRCERTIQNDNRPHSKQEILSRWRKTMNDRLDLDRRLADTKLQNKALKKSLVLDTWSGVLHKENRLPDDWIASPGVLVGISLVNSRTGVG</sequence>
<dbReference type="SUPFAM" id="SSF53098">
    <property type="entry name" value="Ribonuclease H-like"/>
    <property type="match status" value="1"/>
</dbReference>